<gene>
    <name evidence="1" type="ORF">RJ639_038999</name>
</gene>
<dbReference type="Proteomes" id="UP001188597">
    <property type="component" value="Unassembled WGS sequence"/>
</dbReference>
<proteinExistence type="predicted"/>
<name>A0AA89B6D9_9ASTE</name>
<comment type="caution">
    <text evidence="1">The sequence shown here is derived from an EMBL/GenBank/DDBJ whole genome shotgun (WGS) entry which is preliminary data.</text>
</comment>
<evidence type="ECO:0000313" key="1">
    <source>
        <dbReference type="EMBL" id="KAK3028138.1"/>
    </source>
</evidence>
<dbReference type="AlphaFoldDB" id="A0AA89B6D9"/>
<reference evidence="1" key="1">
    <citation type="submission" date="2022-12" db="EMBL/GenBank/DDBJ databases">
        <title>Draft genome assemblies for two species of Escallonia (Escalloniales).</title>
        <authorList>
            <person name="Chanderbali A."/>
            <person name="Dervinis C."/>
            <person name="Anghel I."/>
            <person name="Soltis D."/>
            <person name="Soltis P."/>
            <person name="Zapata F."/>
        </authorList>
    </citation>
    <scope>NUCLEOTIDE SEQUENCE</scope>
    <source>
        <strain evidence="1">UCBG64.0493</strain>
        <tissue evidence="1">Leaf</tissue>
    </source>
</reference>
<keyword evidence="2" id="KW-1185">Reference proteome</keyword>
<sequence>MKAKVPPEALDIACMVAGSQVSHPSDRSMMLATGFLALRSSRTRTPFSSPARMLVEPSEIRLATARAASLRPSSDILCRGNIL</sequence>
<protein>
    <submittedName>
        <fullName evidence="1">Uncharacterized protein</fullName>
    </submittedName>
</protein>
<organism evidence="1 2">
    <name type="scientific">Escallonia herrerae</name>
    <dbReference type="NCBI Taxonomy" id="1293975"/>
    <lineage>
        <taxon>Eukaryota</taxon>
        <taxon>Viridiplantae</taxon>
        <taxon>Streptophyta</taxon>
        <taxon>Embryophyta</taxon>
        <taxon>Tracheophyta</taxon>
        <taxon>Spermatophyta</taxon>
        <taxon>Magnoliopsida</taxon>
        <taxon>eudicotyledons</taxon>
        <taxon>Gunneridae</taxon>
        <taxon>Pentapetalae</taxon>
        <taxon>asterids</taxon>
        <taxon>campanulids</taxon>
        <taxon>Escalloniales</taxon>
        <taxon>Escalloniaceae</taxon>
        <taxon>Escallonia</taxon>
    </lineage>
</organism>
<dbReference type="EMBL" id="JAVXUP010000427">
    <property type="protein sequence ID" value="KAK3028138.1"/>
    <property type="molecule type" value="Genomic_DNA"/>
</dbReference>
<accession>A0AA89B6D9</accession>
<evidence type="ECO:0000313" key="2">
    <source>
        <dbReference type="Proteomes" id="UP001188597"/>
    </source>
</evidence>